<protein>
    <recommendedName>
        <fullName evidence="3">Aminoglycoside phosphotransferase domain-containing protein</fullName>
    </recommendedName>
</protein>
<comment type="caution">
    <text evidence="1">The sequence shown here is derived from an EMBL/GenBank/DDBJ whole genome shotgun (WGS) entry which is preliminary data.</text>
</comment>
<reference evidence="1" key="1">
    <citation type="submission" date="2023-03" db="EMBL/GenBank/DDBJ databases">
        <title>Massive genome expansion in bonnet fungi (Mycena s.s.) driven by repeated elements and novel gene families across ecological guilds.</title>
        <authorList>
            <consortium name="Lawrence Berkeley National Laboratory"/>
            <person name="Harder C.B."/>
            <person name="Miyauchi S."/>
            <person name="Viragh M."/>
            <person name="Kuo A."/>
            <person name="Thoen E."/>
            <person name="Andreopoulos B."/>
            <person name="Lu D."/>
            <person name="Skrede I."/>
            <person name="Drula E."/>
            <person name="Henrissat B."/>
            <person name="Morin E."/>
            <person name="Kohler A."/>
            <person name="Barry K."/>
            <person name="LaButti K."/>
            <person name="Morin E."/>
            <person name="Salamov A."/>
            <person name="Lipzen A."/>
            <person name="Mereny Z."/>
            <person name="Hegedus B."/>
            <person name="Baldrian P."/>
            <person name="Stursova M."/>
            <person name="Weitz H."/>
            <person name="Taylor A."/>
            <person name="Grigoriev I.V."/>
            <person name="Nagy L.G."/>
            <person name="Martin F."/>
            <person name="Kauserud H."/>
        </authorList>
    </citation>
    <scope>NUCLEOTIDE SEQUENCE</scope>
    <source>
        <strain evidence="1">9284</strain>
    </source>
</reference>
<evidence type="ECO:0008006" key="3">
    <source>
        <dbReference type="Google" id="ProtNLM"/>
    </source>
</evidence>
<dbReference type="InterPro" id="IPR011009">
    <property type="entry name" value="Kinase-like_dom_sf"/>
</dbReference>
<organism evidence="1 2">
    <name type="scientific">Roridomyces roridus</name>
    <dbReference type="NCBI Taxonomy" id="1738132"/>
    <lineage>
        <taxon>Eukaryota</taxon>
        <taxon>Fungi</taxon>
        <taxon>Dikarya</taxon>
        <taxon>Basidiomycota</taxon>
        <taxon>Agaricomycotina</taxon>
        <taxon>Agaricomycetes</taxon>
        <taxon>Agaricomycetidae</taxon>
        <taxon>Agaricales</taxon>
        <taxon>Marasmiineae</taxon>
        <taxon>Mycenaceae</taxon>
        <taxon>Roridomyces</taxon>
    </lineage>
</organism>
<keyword evidence="2" id="KW-1185">Reference proteome</keyword>
<dbReference type="Proteomes" id="UP001221142">
    <property type="component" value="Unassembled WGS sequence"/>
</dbReference>
<dbReference type="PANTHER" id="PTHR36091:SF2">
    <property type="entry name" value="AMINOGLYCOSIDE PHOSPHOTRANSFERASE DOMAIN-CONTAINING PROTEIN"/>
    <property type="match status" value="1"/>
</dbReference>
<name>A0AAD7BAJ4_9AGAR</name>
<evidence type="ECO:0000313" key="2">
    <source>
        <dbReference type="Proteomes" id="UP001221142"/>
    </source>
</evidence>
<evidence type="ECO:0000313" key="1">
    <source>
        <dbReference type="EMBL" id="KAJ7614816.1"/>
    </source>
</evidence>
<accession>A0AAD7BAJ4</accession>
<dbReference type="InterPro" id="IPR051035">
    <property type="entry name" value="Mito_inheritance_9"/>
</dbReference>
<dbReference type="EMBL" id="JARKIF010000025">
    <property type="protein sequence ID" value="KAJ7614816.1"/>
    <property type="molecule type" value="Genomic_DNA"/>
</dbReference>
<dbReference type="PANTHER" id="PTHR36091">
    <property type="entry name" value="ALTERED INHERITANCE OF MITOCHONDRIA PROTEIN 9, MITOCHONDRIAL"/>
    <property type="match status" value="1"/>
</dbReference>
<dbReference type="Gene3D" id="3.30.200.20">
    <property type="entry name" value="Phosphorylase Kinase, domain 1"/>
    <property type="match status" value="1"/>
</dbReference>
<sequence length="141" mass="15850">MDLRMAERRRIFDIHGLRQLAAQAVNRSADDVLDLEKNDETSLNRSFLITMRDGFKMVARIPYEFTPAKYHSVASEAATMAFLHASGLPVPRVYGHSPVTDNAAGTEYIFMEHINATPLEPLWFGLDCCGLSRCLCAPRTF</sequence>
<dbReference type="SUPFAM" id="SSF56112">
    <property type="entry name" value="Protein kinase-like (PK-like)"/>
    <property type="match status" value="1"/>
</dbReference>
<dbReference type="AlphaFoldDB" id="A0AAD7BAJ4"/>
<gene>
    <name evidence="1" type="ORF">FB45DRAFT_1035616</name>
</gene>
<proteinExistence type="predicted"/>
<dbReference type="GO" id="GO:0005739">
    <property type="term" value="C:mitochondrion"/>
    <property type="evidence" value="ECO:0007669"/>
    <property type="project" value="TreeGrafter"/>
</dbReference>